<evidence type="ECO:0000256" key="1">
    <source>
        <dbReference type="SAM" id="SignalP"/>
    </source>
</evidence>
<evidence type="ECO:0000313" key="2">
    <source>
        <dbReference type="EMBL" id="KAG7295438.1"/>
    </source>
</evidence>
<keyword evidence="1" id="KW-0732">Signal</keyword>
<comment type="caution">
    <text evidence="2">The sequence shown here is derived from an EMBL/GenBank/DDBJ whole genome shotgun (WGS) entry which is preliminary data.</text>
</comment>
<evidence type="ECO:0000313" key="3">
    <source>
        <dbReference type="Proteomes" id="UP000823941"/>
    </source>
</evidence>
<gene>
    <name evidence="2" type="ORF">JYU34_021615</name>
</gene>
<keyword evidence="3" id="KW-1185">Reference proteome</keyword>
<sequence>MYLIYLLSFLVKIVICVEQNVSHVPVVSGYNRNFIYNLYKYNETYSVIVNSTTQQILDYYEDSEEWCGFPTRVLVSTPDAVNSSYPLFITATQQKGKGGLLCFGKKERKT</sequence>
<dbReference type="Proteomes" id="UP000823941">
    <property type="component" value="Chromosome 30"/>
</dbReference>
<protein>
    <submittedName>
        <fullName evidence="2">Uncharacterized protein</fullName>
    </submittedName>
</protein>
<dbReference type="EMBL" id="JAHIBW010000030">
    <property type="protein sequence ID" value="KAG7295438.1"/>
    <property type="molecule type" value="Genomic_DNA"/>
</dbReference>
<feature type="signal peptide" evidence="1">
    <location>
        <begin position="1"/>
        <end position="16"/>
    </location>
</feature>
<accession>A0ABQ7PR26</accession>
<reference evidence="2 3" key="1">
    <citation type="submission" date="2021-06" db="EMBL/GenBank/DDBJ databases">
        <title>A haploid diamondback moth (Plutella xylostella L.) genome assembly resolves 31 chromosomes and identifies a diamide resistance mutation.</title>
        <authorList>
            <person name="Ward C.M."/>
            <person name="Perry K.D."/>
            <person name="Baker G."/>
            <person name="Powis K."/>
            <person name="Heckel D.G."/>
            <person name="Baxter S.W."/>
        </authorList>
    </citation>
    <scope>NUCLEOTIDE SEQUENCE [LARGE SCALE GENOMIC DNA]</scope>
    <source>
        <strain evidence="2 3">LV</strain>
        <tissue evidence="2">Single pupa</tissue>
    </source>
</reference>
<name>A0ABQ7PR26_PLUXY</name>
<organism evidence="2 3">
    <name type="scientific">Plutella xylostella</name>
    <name type="common">Diamondback moth</name>
    <name type="synonym">Plutella maculipennis</name>
    <dbReference type="NCBI Taxonomy" id="51655"/>
    <lineage>
        <taxon>Eukaryota</taxon>
        <taxon>Metazoa</taxon>
        <taxon>Ecdysozoa</taxon>
        <taxon>Arthropoda</taxon>
        <taxon>Hexapoda</taxon>
        <taxon>Insecta</taxon>
        <taxon>Pterygota</taxon>
        <taxon>Neoptera</taxon>
        <taxon>Endopterygota</taxon>
        <taxon>Lepidoptera</taxon>
        <taxon>Glossata</taxon>
        <taxon>Ditrysia</taxon>
        <taxon>Yponomeutoidea</taxon>
        <taxon>Plutellidae</taxon>
        <taxon>Plutella</taxon>
    </lineage>
</organism>
<proteinExistence type="predicted"/>
<feature type="chain" id="PRO_5046574217" evidence="1">
    <location>
        <begin position="17"/>
        <end position="110"/>
    </location>
</feature>